<evidence type="ECO:0000256" key="1">
    <source>
        <dbReference type="SAM" id="MobiDB-lite"/>
    </source>
</evidence>
<accession>A0ABN9UI07</accession>
<feature type="non-terminal residue" evidence="2">
    <location>
        <position position="1"/>
    </location>
</feature>
<evidence type="ECO:0000313" key="2">
    <source>
        <dbReference type="EMBL" id="CAK0859297.1"/>
    </source>
</evidence>
<feature type="region of interest" description="Disordered" evidence="1">
    <location>
        <begin position="64"/>
        <end position="90"/>
    </location>
</feature>
<protein>
    <submittedName>
        <fullName evidence="2">Uncharacterized protein</fullName>
    </submittedName>
</protein>
<evidence type="ECO:0000313" key="3">
    <source>
        <dbReference type="Proteomes" id="UP001189429"/>
    </source>
</evidence>
<dbReference type="EMBL" id="CAUYUJ010015889">
    <property type="protein sequence ID" value="CAK0859297.1"/>
    <property type="molecule type" value="Genomic_DNA"/>
</dbReference>
<comment type="caution">
    <text evidence="2">The sequence shown here is derived from an EMBL/GenBank/DDBJ whole genome shotgun (WGS) entry which is preliminary data.</text>
</comment>
<reference evidence="2" key="1">
    <citation type="submission" date="2023-10" db="EMBL/GenBank/DDBJ databases">
        <authorList>
            <person name="Chen Y."/>
            <person name="Shah S."/>
            <person name="Dougan E. K."/>
            <person name="Thang M."/>
            <person name="Chan C."/>
        </authorList>
    </citation>
    <scope>NUCLEOTIDE SEQUENCE [LARGE SCALE GENOMIC DNA]</scope>
</reference>
<name>A0ABN9UI07_9DINO</name>
<dbReference type="Proteomes" id="UP001189429">
    <property type="component" value="Unassembled WGS sequence"/>
</dbReference>
<proteinExistence type="predicted"/>
<sequence length="183" mass="19227">VIDRFLPLMYFYLTAPAQVPAAPAPIILGGGGWGGFVKEHCYPDVLLKGLEAVWKAFQGVDGATKAGGAQQRDDWLTGEGSLKSGGRDESIPSYLDTGQRGLLGQNSVLGVDVGNAAGDHSGVVILNVKGDGLMNEWNQRNPTKQLCPGNVIVEVNGTRGGYWEILRESSAGQGGTPCSSGKR</sequence>
<organism evidence="2 3">
    <name type="scientific">Prorocentrum cordatum</name>
    <dbReference type="NCBI Taxonomy" id="2364126"/>
    <lineage>
        <taxon>Eukaryota</taxon>
        <taxon>Sar</taxon>
        <taxon>Alveolata</taxon>
        <taxon>Dinophyceae</taxon>
        <taxon>Prorocentrales</taxon>
        <taxon>Prorocentraceae</taxon>
        <taxon>Prorocentrum</taxon>
    </lineage>
</organism>
<gene>
    <name evidence="2" type="ORF">PCOR1329_LOCUS48713</name>
</gene>
<keyword evidence="3" id="KW-1185">Reference proteome</keyword>